<feature type="compositionally biased region" description="Low complexity" evidence="1">
    <location>
        <begin position="110"/>
        <end position="120"/>
    </location>
</feature>
<feature type="domain" description="Chitin-binding type-2" evidence="3">
    <location>
        <begin position="25"/>
        <end position="81"/>
    </location>
</feature>
<evidence type="ECO:0000259" key="3">
    <source>
        <dbReference type="PROSITE" id="PS50940"/>
    </source>
</evidence>
<dbReference type="Pfam" id="PF01607">
    <property type="entry name" value="CBM_14"/>
    <property type="match status" value="1"/>
</dbReference>
<dbReference type="SMART" id="SM00494">
    <property type="entry name" value="ChtBD2"/>
    <property type="match status" value="1"/>
</dbReference>
<proteinExistence type="predicted"/>
<keyword evidence="5" id="KW-1185">Reference proteome</keyword>
<organism evidence="4 5">
    <name type="scientific">Hypothenemus hampei</name>
    <name type="common">Coffee berry borer</name>
    <dbReference type="NCBI Taxonomy" id="57062"/>
    <lineage>
        <taxon>Eukaryota</taxon>
        <taxon>Metazoa</taxon>
        <taxon>Ecdysozoa</taxon>
        <taxon>Arthropoda</taxon>
        <taxon>Hexapoda</taxon>
        <taxon>Insecta</taxon>
        <taxon>Pterygota</taxon>
        <taxon>Neoptera</taxon>
        <taxon>Endopterygota</taxon>
        <taxon>Coleoptera</taxon>
        <taxon>Polyphaga</taxon>
        <taxon>Cucujiformia</taxon>
        <taxon>Curculionidae</taxon>
        <taxon>Scolytinae</taxon>
        <taxon>Hypothenemus</taxon>
    </lineage>
</organism>
<dbReference type="InterPro" id="IPR036508">
    <property type="entry name" value="Chitin-bd_dom_sf"/>
</dbReference>
<dbReference type="Gene3D" id="2.170.140.10">
    <property type="entry name" value="Chitin binding domain"/>
    <property type="match status" value="1"/>
</dbReference>
<evidence type="ECO:0000313" key="4">
    <source>
        <dbReference type="EMBL" id="KAL1488363.1"/>
    </source>
</evidence>
<feature type="chain" id="PRO_5044824055" description="Chitin-binding type-2 domain-containing protein" evidence="2">
    <location>
        <begin position="18"/>
        <end position="149"/>
    </location>
</feature>
<reference evidence="4 5" key="1">
    <citation type="submission" date="2024-05" db="EMBL/GenBank/DDBJ databases">
        <title>Genetic variation in Jamaican populations of the coffee berry borer (Hypothenemus hampei).</title>
        <authorList>
            <person name="Errbii M."/>
            <person name="Myrie A."/>
        </authorList>
    </citation>
    <scope>NUCLEOTIDE SEQUENCE [LARGE SCALE GENOMIC DNA]</scope>
    <source>
        <strain evidence="4">JA-Hopewell-2020-01-JO</strain>
        <tissue evidence="4">Whole body</tissue>
    </source>
</reference>
<evidence type="ECO:0000256" key="2">
    <source>
        <dbReference type="SAM" id="SignalP"/>
    </source>
</evidence>
<dbReference type="AlphaFoldDB" id="A0ABD1E107"/>
<accession>A0ABD1E107</accession>
<dbReference type="Proteomes" id="UP001566132">
    <property type="component" value="Unassembled WGS sequence"/>
</dbReference>
<feature type="compositionally biased region" description="Polar residues" evidence="1">
    <location>
        <begin position="92"/>
        <end position="105"/>
    </location>
</feature>
<name>A0ABD1E107_HYPHA</name>
<dbReference type="PROSITE" id="PS50940">
    <property type="entry name" value="CHIT_BIND_II"/>
    <property type="match status" value="1"/>
</dbReference>
<dbReference type="SUPFAM" id="SSF57625">
    <property type="entry name" value="Invertebrate chitin-binding proteins"/>
    <property type="match status" value="1"/>
</dbReference>
<feature type="region of interest" description="Disordered" evidence="1">
    <location>
        <begin position="81"/>
        <end position="149"/>
    </location>
</feature>
<sequence length="149" mass="16501">MLQFLVVFMGALLLCSGGEVNVGNSPPCPENSIQAYFPTNNCSYFWQCSNRVAVLQQCAPGTEWEQSLWSCVHIGQSNCTRKKWSTSKEPPVTNTPTGVSTSSTDRPPKTKITTTQISTQNDCETEPDTIITEPSIRKTRKPRNITTVQ</sequence>
<keyword evidence="2" id="KW-0732">Signal</keyword>
<evidence type="ECO:0000313" key="5">
    <source>
        <dbReference type="Proteomes" id="UP001566132"/>
    </source>
</evidence>
<dbReference type="EMBL" id="JBDJPC010000014">
    <property type="protein sequence ID" value="KAL1488363.1"/>
    <property type="molecule type" value="Genomic_DNA"/>
</dbReference>
<dbReference type="InterPro" id="IPR002557">
    <property type="entry name" value="Chitin-bd_dom"/>
</dbReference>
<evidence type="ECO:0000256" key="1">
    <source>
        <dbReference type="SAM" id="MobiDB-lite"/>
    </source>
</evidence>
<comment type="caution">
    <text evidence="4">The sequence shown here is derived from an EMBL/GenBank/DDBJ whole genome shotgun (WGS) entry which is preliminary data.</text>
</comment>
<feature type="signal peptide" evidence="2">
    <location>
        <begin position="1"/>
        <end position="17"/>
    </location>
</feature>
<protein>
    <recommendedName>
        <fullName evidence="3">Chitin-binding type-2 domain-containing protein</fullName>
    </recommendedName>
</protein>
<gene>
    <name evidence="4" type="ORF">ABEB36_014840</name>
</gene>